<dbReference type="GO" id="GO:0003700">
    <property type="term" value="F:DNA-binding transcription factor activity"/>
    <property type="evidence" value="ECO:0007669"/>
    <property type="project" value="TreeGrafter"/>
</dbReference>
<evidence type="ECO:0000256" key="3">
    <source>
        <dbReference type="ARBA" id="ARBA00023159"/>
    </source>
</evidence>
<dbReference type="PANTHER" id="PTHR10328">
    <property type="entry name" value="PROTEIN MAX MYC-ASSOCIATED FACTOR X"/>
    <property type="match status" value="1"/>
</dbReference>
<dbReference type="Proteomes" id="UP000807306">
    <property type="component" value="Unassembled WGS sequence"/>
</dbReference>
<feature type="compositionally biased region" description="Low complexity" evidence="6">
    <location>
        <begin position="295"/>
        <end position="311"/>
    </location>
</feature>
<keyword evidence="1" id="KW-0805">Transcription regulation</keyword>
<keyword evidence="4" id="KW-0804">Transcription</keyword>
<feature type="compositionally biased region" description="Polar residues" evidence="6">
    <location>
        <begin position="262"/>
        <end position="280"/>
    </location>
</feature>
<sequence>MDQHLGDDNNPQNQYNFYTRDHQDPSYSMGYNPGMNAYPGIGHPHNPGNPMVPDMPYHGLAMGLPQAHYQPGPFPGPHGTMPSTTPPPPSPELYDPLSPPLSGSDTSGDGIYHHSNSSGANSPASSRSHSLVHRTPRYNPSPSPTSSSGRRRSRSQDSDDEDMGAAVMDNNNLAHTRKEATRRQRIEAEQRRRDELRDGYAKLKDALPVSNQKSSKVSLLERAVNHIMTLEKENKELQARIAFLDQESQRLRALNEKISLHSEGTASPDASMNRQATPDVNASLPAHSLASIRGQQPPSEHSSPSASEQGH</sequence>
<dbReference type="AlphaFoldDB" id="A0A9P6EMK7"/>
<dbReference type="Gene3D" id="4.10.280.10">
    <property type="entry name" value="Helix-loop-helix DNA-binding domain"/>
    <property type="match status" value="1"/>
</dbReference>
<dbReference type="SMART" id="SM00353">
    <property type="entry name" value="HLH"/>
    <property type="match status" value="1"/>
</dbReference>
<feature type="compositionally biased region" description="Low complexity" evidence="6">
    <location>
        <begin position="113"/>
        <end position="129"/>
    </location>
</feature>
<dbReference type="GO" id="GO:0090575">
    <property type="term" value="C:RNA polymerase II transcription regulator complex"/>
    <property type="evidence" value="ECO:0007669"/>
    <property type="project" value="TreeGrafter"/>
</dbReference>
<dbReference type="OrthoDB" id="5778525at2759"/>
<organism evidence="8 9">
    <name type="scientific">Crepidotus variabilis</name>
    <dbReference type="NCBI Taxonomy" id="179855"/>
    <lineage>
        <taxon>Eukaryota</taxon>
        <taxon>Fungi</taxon>
        <taxon>Dikarya</taxon>
        <taxon>Basidiomycota</taxon>
        <taxon>Agaricomycotina</taxon>
        <taxon>Agaricomycetes</taxon>
        <taxon>Agaricomycetidae</taxon>
        <taxon>Agaricales</taxon>
        <taxon>Agaricineae</taxon>
        <taxon>Crepidotaceae</taxon>
        <taxon>Crepidotus</taxon>
    </lineage>
</organism>
<reference evidence="8" key="1">
    <citation type="submission" date="2020-11" db="EMBL/GenBank/DDBJ databases">
        <authorList>
            <consortium name="DOE Joint Genome Institute"/>
            <person name="Ahrendt S."/>
            <person name="Riley R."/>
            <person name="Andreopoulos W."/>
            <person name="Labutti K."/>
            <person name="Pangilinan J."/>
            <person name="Ruiz-Duenas F.J."/>
            <person name="Barrasa J.M."/>
            <person name="Sanchez-Garcia M."/>
            <person name="Camarero S."/>
            <person name="Miyauchi S."/>
            <person name="Serrano A."/>
            <person name="Linde D."/>
            <person name="Babiker R."/>
            <person name="Drula E."/>
            <person name="Ayuso-Fernandez I."/>
            <person name="Pacheco R."/>
            <person name="Padilla G."/>
            <person name="Ferreira P."/>
            <person name="Barriuso J."/>
            <person name="Kellner H."/>
            <person name="Castanera R."/>
            <person name="Alfaro M."/>
            <person name="Ramirez L."/>
            <person name="Pisabarro A.G."/>
            <person name="Kuo A."/>
            <person name="Tritt A."/>
            <person name="Lipzen A."/>
            <person name="He G."/>
            <person name="Yan M."/>
            <person name="Ng V."/>
            <person name="Cullen D."/>
            <person name="Martin F."/>
            <person name="Rosso M.-N."/>
            <person name="Henrissat B."/>
            <person name="Hibbett D."/>
            <person name="Martinez A.T."/>
            <person name="Grigoriev I.V."/>
        </authorList>
    </citation>
    <scope>NUCLEOTIDE SEQUENCE</scope>
    <source>
        <strain evidence="8">CBS 506.95</strain>
    </source>
</reference>
<keyword evidence="2" id="KW-0238">DNA-binding</keyword>
<dbReference type="PROSITE" id="PS50888">
    <property type="entry name" value="BHLH"/>
    <property type="match status" value="1"/>
</dbReference>
<evidence type="ECO:0000256" key="2">
    <source>
        <dbReference type="ARBA" id="ARBA00023125"/>
    </source>
</evidence>
<keyword evidence="3" id="KW-0010">Activator</keyword>
<dbReference type="EMBL" id="MU157833">
    <property type="protein sequence ID" value="KAF9531861.1"/>
    <property type="molecule type" value="Genomic_DNA"/>
</dbReference>
<dbReference type="GO" id="GO:0003677">
    <property type="term" value="F:DNA binding"/>
    <property type="evidence" value="ECO:0007669"/>
    <property type="project" value="UniProtKB-KW"/>
</dbReference>
<feature type="domain" description="BHLH" evidence="7">
    <location>
        <begin position="180"/>
        <end position="230"/>
    </location>
</feature>
<accession>A0A9P6EMK7</accession>
<evidence type="ECO:0000256" key="6">
    <source>
        <dbReference type="SAM" id="MobiDB-lite"/>
    </source>
</evidence>
<protein>
    <recommendedName>
        <fullName evidence="7">BHLH domain-containing protein</fullName>
    </recommendedName>
</protein>
<evidence type="ECO:0000313" key="9">
    <source>
        <dbReference type="Proteomes" id="UP000807306"/>
    </source>
</evidence>
<evidence type="ECO:0000313" key="8">
    <source>
        <dbReference type="EMBL" id="KAF9531861.1"/>
    </source>
</evidence>
<dbReference type="SUPFAM" id="SSF47459">
    <property type="entry name" value="HLH, helix-loop-helix DNA-binding domain"/>
    <property type="match status" value="1"/>
</dbReference>
<dbReference type="GO" id="GO:0045944">
    <property type="term" value="P:positive regulation of transcription by RNA polymerase II"/>
    <property type="evidence" value="ECO:0007669"/>
    <property type="project" value="TreeGrafter"/>
</dbReference>
<evidence type="ECO:0000256" key="4">
    <source>
        <dbReference type="ARBA" id="ARBA00023163"/>
    </source>
</evidence>
<name>A0A9P6EMK7_9AGAR</name>
<keyword evidence="5" id="KW-0539">Nucleus</keyword>
<keyword evidence="9" id="KW-1185">Reference proteome</keyword>
<dbReference type="Pfam" id="PF00010">
    <property type="entry name" value="HLH"/>
    <property type="match status" value="1"/>
</dbReference>
<dbReference type="PANTHER" id="PTHR10328:SF3">
    <property type="entry name" value="PROTEIN MAX"/>
    <property type="match status" value="1"/>
</dbReference>
<comment type="caution">
    <text evidence="8">The sequence shown here is derived from an EMBL/GenBank/DDBJ whole genome shotgun (WGS) entry which is preliminary data.</text>
</comment>
<feature type="compositionally biased region" description="Basic and acidic residues" evidence="6">
    <location>
        <begin position="176"/>
        <end position="193"/>
    </location>
</feature>
<feature type="region of interest" description="Disordered" evidence="6">
    <location>
        <begin position="60"/>
        <end position="193"/>
    </location>
</feature>
<feature type="region of interest" description="Disordered" evidence="6">
    <location>
        <begin position="1"/>
        <end position="31"/>
    </location>
</feature>
<feature type="compositionally biased region" description="Low complexity" evidence="6">
    <location>
        <begin position="137"/>
        <end position="148"/>
    </location>
</feature>
<proteinExistence type="predicted"/>
<evidence type="ECO:0000256" key="5">
    <source>
        <dbReference type="ARBA" id="ARBA00023242"/>
    </source>
</evidence>
<feature type="region of interest" description="Disordered" evidence="6">
    <location>
        <begin position="259"/>
        <end position="311"/>
    </location>
</feature>
<evidence type="ECO:0000256" key="1">
    <source>
        <dbReference type="ARBA" id="ARBA00023015"/>
    </source>
</evidence>
<dbReference type="InterPro" id="IPR036638">
    <property type="entry name" value="HLH_DNA-bd_sf"/>
</dbReference>
<dbReference type="GO" id="GO:0046983">
    <property type="term" value="F:protein dimerization activity"/>
    <property type="evidence" value="ECO:0007669"/>
    <property type="project" value="InterPro"/>
</dbReference>
<dbReference type="InterPro" id="IPR011598">
    <property type="entry name" value="bHLH_dom"/>
</dbReference>
<evidence type="ECO:0000259" key="7">
    <source>
        <dbReference type="PROSITE" id="PS50888"/>
    </source>
</evidence>
<gene>
    <name evidence="8" type="ORF">CPB83DRAFT_891205</name>
</gene>